<proteinExistence type="predicted"/>
<gene>
    <name evidence="1" type="ORF">BMR1_03g00331</name>
</gene>
<reference evidence="1 2" key="2">
    <citation type="journal article" date="2013" name="PLoS ONE">
        <title>Whole genome mapping and re-organization of the nuclear and mitochondrial genomes of Babesia microti isolates.</title>
        <authorList>
            <person name="Cornillot E."/>
            <person name="Dassouli A."/>
            <person name="Garg A."/>
            <person name="Pachikara N."/>
            <person name="Randazzo S."/>
            <person name="Depoix D."/>
            <person name="Carcy B."/>
            <person name="Delbecq S."/>
            <person name="Frutos R."/>
            <person name="Silva J.C."/>
            <person name="Sutton R."/>
            <person name="Krause P.J."/>
            <person name="Mamoun C.B."/>
        </authorList>
    </citation>
    <scope>NUCLEOTIDE SEQUENCE [LARGE SCALE GENOMIC DNA]</scope>
    <source>
        <strain evidence="1 2">RI</strain>
    </source>
</reference>
<reference evidence="1 2" key="3">
    <citation type="journal article" date="2016" name="Sci. Rep.">
        <title>Genome-wide diversity and gene expression profiling of Babesia microti isolates identify polymorphic genes that mediate host-pathogen interactions.</title>
        <authorList>
            <person name="Silva J.C."/>
            <person name="Cornillot E."/>
            <person name="McCracken C."/>
            <person name="Usmani-Brown S."/>
            <person name="Dwivedi A."/>
            <person name="Ifeonu O.O."/>
            <person name="Crabtree J."/>
            <person name="Gotia H.T."/>
            <person name="Virji A.Z."/>
            <person name="Reynes C."/>
            <person name="Colinge J."/>
            <person name="Kumar V."/>
            <person name="Lawres L."/>
            <person name="Pazzi J.E."/>
            <person name="Pablo J.V."/>
            <person name="Hung C."/>
            <person name="Brancato J."/>
            <person name="Kumari P."/>
            <person name="Orvis J."/>
            <person name="Tretina K."/>
            <person name="Chibucos M."/>
            <person name="Ott S."/>
            <person name="Sadzewicz L."/>
            <person name="Sengamalay N."/>
            <person name="Shetty A.C."/>
            <person name="Su Q."/>
            <person name="Tallon L."/>
            <person name="Fraser C.M."/>
            <person name="Frutos R."/>
            <person name="Molina D.M."/>
            <person name="Krause P.J."/>
            <person name="Ben Mamoun C."/>
        </authorList>
    </citation>
    <scope>NUCLEOTIDE SEQUENCE [LARGE SCALE GENOMIC DNA]</scope>
    <source>
        <strain evidence="1 2">RI</strain>
    </source>
</reference>
<accession>A0A1R4AB52</accession>
<organism evidence="1 2">
    <name type="scientific">Babesia microti (strain RI)</name>
    <dbReference type="NCBI Taxonomy" id="1133968"/>
    <lineage>
        <taxon>Eukaryota</taxon>
        <taxon>Sar</taxon>
        <taxon>Alveolata</taxon>
        <taxon>Apicomplexa</taxon>
        <taxon>Aconoidasida</taxon>
        <taxon>Piroplasmida</taxon>
        <taxon>Babesiidae</taxon>
        <taxon>Babesia</taxon>
    </lineage>
</organism>
<dbReference type="VEuPathDB" id="PiroplasmaDB:BMR1_03g00331"/>
<sequence length="452" mass="50475">MSSRSSSSPLTLLLNSCQENSICVQAAPLPSVELCEYASQHLSLIEEDTRARLLKLWNRLSLRQNNDTQIFSNSDFGIWTRLIEQVCFDEIENSKTILQLEREEQIYFDTLKFIELGIASKEAALNVLTGDIGNPLTAYHLAMSLYRNNLSYSYGSLAIETLLATIAPKMRSNLDFSGFIKTACLNRPGNSQSLRRIMDREPSSRGFCGIPLVNPLALKEMSGDDLTGDLTGLSNYARVSGASDPSVSPQKPFSSFDFLSSTPSNLLYRQLTKHATQGMRLVADSTPYSLLNQPMYLKMYSNVNSNKNIKNFALNKHIYPNTFSGSSITSPEAKPSCLSYRPDKTVGNDQYAKIKTVKRRRTDCRCCKTLCDCCGDLISEGIFTLSDSEDEGIYNMENPQSQSRKLMLENLKVGKLANGQKAMSRDELSQILTKDGFDFLKPAFICKVINML</sequence>
<keyword evidence="2" id="KW-1185">Reference proteome</keyword>
<dbReference type="GeneID" id="24424704"/>
<reference evidence="1 2" key="1">
    <citation type="journal article" date="2012" name="Nucleic Acids Res.">
        <title>Sequencing of the smallest Apicomplexan genome from the human pathogen Babesia microti.</title>
        <authorList>
            <person name="Cornillot E."/>
            <person name="Hadj-Kaddour K."/>
            <person name="Dassouli A."/>
            <person name="Noel B."/>
            <person name="Ranwez V."/>
            <person name="Vacherie B."/>
            <person name="Augagneur Y."/>
            <person name="Bres V."/>
            <person name="Duclos A."/>
            <person name="Randazzo S."/>
            <person name="Carcy B."/>
            <person name="Debierre-Grockiego F."/>
            <person name="Delbecq S."/>
            <person name="Moubri-Menage K."/>
            <person name="Shams-Eldin H."/>
            <person name="Usmani-Brown S."/>
            <person name="Bringaud F."/>
            <person name="Wincker P."/>
            <person name="Vivares C.P."/>
            <person name="Schwarz R.T."/>
            <person name="Schetters T.P."/>
            <person name="Krause P.J."/>
            <person name="Gorenflot A."/>
            <person name="Berry V."/>
            <person name="Barbe V."/>
            <person name="Ben Mamoun C."/>
        </authorList>
    </citation>
    <scope>NUCLEOTIDE SEQUENCE [LARGE SCALE GENOMIC DNA]</scope>
    <source>
        <strain evidence="1 2">RI</strain>
    </source>
</reference>
<protein>
    <submittedName>
        <fullName evidence="1">Uncharacterized protein</fullName>
    </submittedName>
</protein>
<evidence type="ECO:0000313" key="2">
    <source>
        <dbReference type="Proteomes" id="UP000002899"/>
    </source>
</evidence>
<dbReference type="KEGG" id="bmic:BMR1_03g00331"/>
<dbReference type="RefSeq" id="XP_021338410.1">
    <property type="nucleotide sequence ID" value="XM_021481817.1"/>
</dbReference>
<dbReference type="EMBL" id="LN871598">
    <property type="protein sequence ID" value="SJK86227.1"/>
    <property type="molecule type" value="Genomic_DNA"/>
</dbReference>
<dbReference type="Proteomes" id="UP000002899">
    <property type="component" value="Chromosome III"/>
</dbReference>
<dbReference type="AlphaFoldDB" id="A0A1R4AB52"/>
<evidence type="ECO:0000313" key="1">
    <source>
        <dbReference type="EMBL" id="SJK86227.1"/>
    </source>
</evidence>
<name>A0A1R4AB52_BABMR</name>